<accession>A0ABR4A7X8</accession>
<sequence>MSSTPTSLGQLKHSLSRETRVSSPPVAQSQLPQSRSLLGLAGSHKTKALALRQYSTHTKDHGQIPSYRALIVGQSLSAMTVITAVDPPMDGALDQITNESSSPPPSPPSATAKTGPALRHKSMHLRLSPDFDSSESYPSPHSSIYEASLVHQSEERVDIILPFTSDDGHPPWDNIVPDASGNPVPVSFLQASPSKDVHVPHELYPITERSSLATIRASLSLRGQGSISTLRPRSPGLNGKKSKAFSLSDLPPMPERHSPPTQALPTPVRPQKPPPERIPTPPGLPTFGQPEAVNYRLPPPKSRFRDNFRTPTPEQREYNRQTIGLPKGIVMRGDNGVVVRGKFTPIVSGHFPPQRQIHAVFRAPHQAHAASLEPLTPAREANTPANRLIQTSVPHIDDRPQVGNAQSSRNDWKQVCLFVFCCGLCSCLCKDAAANDPVPTAASRDGVQWELQPPSVRTRHRHSRGPVSS</sequence>
<organism evidence="2 3">
    <name type="scientific">Stereocaulon virgatum</name>
    <dbReference type="NCBI Taxonomy" id="373712"/>
    <lineage>
        <taxon>Eukaryota</taxon>
        <taxon>Fungi</taxon>
        <taxon>Dikarya</taxon>
        <taxon>Ascomycota</taxon>
        <taxon>Pezizomycotina</taxon>
        <taxon>Lecanoromycetes</taxon>
        <taxon>OSLEUM clade</taxon>
        <taxon>Lecanoromycetidae</taxon>
        <taxon>Lecanorales</taxon>
        <taxon>Lecanorineae</taxon>
        <taxon>Stereocaulaceae</taxon>
        <taxon>Stereocaulon</taxon>
    </lineage>
</organism>
<keyword evidence="3" id="KW-1185">Reference proteome</keyword>
<feature type="region of interest" description="Disordered" evidence="1">
    <location>
        <begin position="439"/>
        <end position="469"/>
    </location>
</feature>
<evidence type="ECO:0000313" key="3">
    <source>
        <dbReference type="Proteomes" id="UP001590950"/>
    </source>
</evidence>
<dbReference type="Proteomes" id="UP001590950">
    <property type="component" value="Unassembled WGS sequence"/>
</dbReference>
<protein>
    <submittedName>
        <fullName evidence="2">Uncharacterized protein</fullName>
    </submittedName>
</protein>
<feature type="region of interest" description="Disordered" evidence="1">
    <location>
        <begin position="89"/>
        <end position="117"/>
    </location>
</feature>
<reference evidence="2 3" key="1">
    <citation type="submission" date="2024-09" db="EMBL/GenBank/DDBJ databases">
        <title>Rethinking Asexuality: The Enigmatic Case of Functional Sexual Genes in Lepraria (Stereocaulaceae).</title>
        <authorList>
            <person name="Doellman M."/>
            <person name="Sun Y."/>
            <person name="Barcenas-Pena A."/>
            <person name="Lumbsch H.T."/>
            <person name="Grewe F."/>
        </authorList>
    </citation>
    <scope>NUCLEOTIDE SEQUENCE [LARGE SCALE GENOMIC DNA]</scope>
    <source>
        <strain evidence="2 3">Mercado 3170</strain>
    </source>
</reference>
<proteinExistence type="predicted"/>
<evidence type="ECO:0000256" key="1">
    <source>
        <dbReference type="SAM" id="MobiDB-lite"/>
    </source>
</evidence>
<feature type="compositionally biased region" description="Basic residues" evidence="1">
    <location>
        <begin position="457"/>
        <end position="469"/>
    </location>
</feature>
<name>A0ABR4A7X8_9LECA</name>
<comment type="caution">
    <text evidence="2">The sequence shown here is derived from an EMBL/GenBank/DDBJ whole genome shotgun (WGS) entry which is preliminary data.</text>
</comment>
<feature type="compositionally biased region" description="Pro residues" evidence="1">
    <location>
        <begin position="267"/>
        <end position="284"/>
    </location>
</feature>
<feature type="region of interest" description="Disordered" evidence="1">
    <location>
        <begin position="1"/>
        <end position="33"/>
    </location>
</feature>
<feature type="compositionally biased region" description="Polar residues" evidence="1">
    <location>
        <begin position="21"/>
        <end position="33"/>
    </location>
</feature>
<dbReference type="EMBL" id="JBEFKJ010000019">
    <property type="protein sequence ID" value="KAL2040849.1"/>
    <property type="molecule type" value="Genomic_DNA"/>
</dbReference>
<gene>
    <name evidence="2" type="ORF">N7G274_006307</name>
</gene>
<evidence type="ECO:0000313" key="2">
    <source>
        <dbReference type="EMBL" id="KAL2040849.1"/>
    </source>
</evidence>
<feature type="region of interest" description="Disordered" evidence="1">
    <location>
        <begin position="226"/>
        <end position="290"/>
    </location>
</feature>